<sequence>MQRPPPPAPPPAPPADRGLYSVDQYPADDRTHLGMSMPPYSQHPGAMPPPERAAGLWNEPSGDGYQWVDGPGAERVPQVQPPHQPAQAPSSGVPMYSAQSQAGTQWVDNPSPPPVQDMVYQWVDSPSYGRSAAAAAHHQPYVQAPTNPYYPGVDPYGALPRPMDPMLQPGIDPLRPGQGLDPIAAQYQAGLAYGAAPDASRYGHQAGMAPPYAPRQPLGMEDLTSIRMGGKGMPGAMDSFGQVGYGHDGGKRGHSGKGQTGPSRGRHMDDGRKGRQAVPPGRQVDGNKGQVDLGQAALESLGADGLRQMLITTLESLYQDRIKPMANYIKGRLKERSVPDIIVKSFEDLYSQHPDLFDVQNPKSGEETTIFFHKPPAWFKGWVDIDSPDDPYDEVMWKELAKFLDGEHTFAGGRYGMARELMQRNLPFLANYSLGEVCHIVQLAIQHRRLIVYHRKMLKPIQTVLCQLSPDGNGNGAADNAEELTGEEIKEMDDLTLVLFRMLLHHPSGIRLCRMKQMIKHEFQRKLSEMAFQCTKLIELFNQEPLNETFVLDTENDGKSIYVRLGNPETFTDHVKRIYAMANSAEAKQALPGLSQA</sequence>
<accession>A0AA36NC87</accession>
<dbReference type="InterPro" id="IPR025677">
    <property type="entry name" value="OST-HTH-assoc_dom"/>
</dbReference>
<dbReference type="Pfam" id="PF14418">
    <property type="entry name" value="OHA"/>
    <property type="match status" value="1"/>
</dbReference>
<keyword evidence="4" id="KW-1185">Reference proteome</keyword>
<feature type="region of interest" description="Disordered" evidence="1">
    <location>
        <begin position="247"/>
        <end position="289"/>
    </location>
</feature>
<feature type="domain" description="HTH OST-type" evidence="2">
    <location>
        <begin position="491"/>
        <end position="567"/>
    </location>
</feature>
<gene>
    <name evidence="3" type="ORF">EVOR1521_LOCUS28867</name>
</gene>
<comment type="caution">
    <text evidence="3">The sequence shown here is derived from an EMBL/GenBank/DDBJ whole genome shotgun (WGS) entry which is preliminary data.</text>
</comment>
<name>A0AA36NC87_9DINO</name>
<evidence type="ECO:0000259" key="2">
    <source>
        <dbReference type="PROSITE" id="PS51644"/>
    </source>
</evidence>
<reference evidence="3" key="1">
    <citation type="submission" date="2023-08" db="EMBL/GenBank/DDBJ databases">
        <authorList>
            <person name="Chen Y."/>
            <person name="Shah S."/>
            <person name="Dougan E. K."/>
            <person name="Thang M."/>
            <person name="Chan C."/>
        </authorList>
    </citation>
    <scope>NUCLEOTIDE SEQUENCE</scope>
</reference>
<dbReference type="InterPro" id="IPR056022">
    <property type="entry name" value="DUF7602"/>
</dbReference>
<dbReference type="InterPro" id="IPR025605">
    <property type="entry name" value="OST-HTH/LOTUS_dom"/>
</dbReference>
<dbReference type="Pfam" id="PF24549">
    <property type="entry name" value="DUF7602"/>
    <property type="match status" value="1"/>
</dbReference>
<proteinExistence type="predicted"/>
<evidence type="ECO:0000313" key="4">
    <source>
        <dbReference type="Proteomes" id="UP001178507"/>
    </source>
</evidence>
<evidence type="ECO:0000313" key="3">
    <source>
        <dbReference type="EMBL" id="CAJ1407075.1"/>
    </source>
</evidence>
<dbReference type="EMBL" id="CAUJNA010003658">
    <property type="protein sequence ID" value="CAJ1407075.1"/>
    <property type="molecule type" value="Genomic_DNA"/>
</dbReference>
<dbReference type="Proteomes" id="UP001178507">
    <property type="component" value="Unassembled WGS sequence"/>
</dbReference>
<dbReference type="AlphaFoldDB" id="A0AA36NC87"/>
<protein>
    <recommendedName>
        <fullName evidence="2">HTH OST-type domain-containing protein</fullName>
    </recommendedName>
</protein>
<feature type="compositionally biased region" description="Pro residues" evidence="1">
    <location>
        <begin position="1"/>
        <end position="14"/>
    </location>
</feature>
<feature type="region of interest" description="Disordered" evidence="1">
    <location>
        <begin position="1"/>
        <end position="104"/>
    </location>
</feature>
<organism evidence="3 4">
    <name type="scientific">Effrenium voratum</name>
    <dbReference type="NCBI Taxonomy" id="2562239"/>
    <lineage>
        <taxon>Eukaryota</taxon>
        <taxon>Sar</taxon>
        <taxon>Alveolata</taxon>
        <taxon>Dinophyceae</taxon>
        <taxon>Suessiales</taxon>
        <taxon>Symbiodiniaceae</taxon>
        <taxon>Effrenium</taxon>
    </lineage>
</organism>
<evidence type="ECO:0000256" key="1">
    <source>
        <dbReference type="SAM" id="MobiDB-lite"/>
    </source>
</evidence>
<dbReference type="PROSITE" id="PS51644">
    <property type="entry name" value="HTH_OST"/>
    <property type="match status" value="1"/>
</dbReference>